<evidence type="ECO:0000313" key="4">
    <source>
        <dbReference type="Proteomes" id="UP000184275"/>
    </source>
</evidence>
<dbReference type="Proteomes" id="UP000184275">
    <property type="component" value="Unassembled WGS sequence"/>
</dbReference>
<name>A0A1M6V6K2_9BACT</name>
<protein>
    <submittedName>
        <fullName evidence="3">Nuclease-related domain-containing protein</fullName>
    </submittedName>
</protein>
<dbReference type="AlphaFoldDB" id="A0A1M6V6K2"/>
<evidence type="ECO:0000313" key="3">
    <source>
        <dbReference type="EMBL" id="SHK77099.1"/>
    </source>
</evidence>
<feature type="transmembrane region" description="Helical" evidence="1">
    <location>
        <begin position="165"/>
        <end position="185"/>
    </location>
</feature>
<keyword evidence="1" id="KW-0472">Membrane</keyword>
<evidence type="ECO:0000259" key="2">
    <source>
        <dbReference type="PROSITE" id="PS50965"/>
    </source>
</evidence>
<organism evidence="3 4">
    <name type="scientific">Fibrobacter intestinalis</name>
    <dbReference type="NCBI Taxonomy" id="28122"/>
    <lineage>
        <taxon>Bacteria</taxon>
        <taxon>Pseudomonadati</taxon>
        <taxon>Fibrobacterota</taxon>
        <taxon>Fibrobacteria</taxon>
        <taxon>Fibrobacterales</taxon>
        <taxon>Fibrobacteraceae</taxon>
        <taxon>Fibrobacter</taxon>
    </lineage>
</organism>
<sequence length="421" mass="48853">MPYPFLTIPRARSIIWPGSQQTMGELLDQNKLTSKMLRQACASENEKVRAAAEVLLNDRESKIREYIDRGKIPRNIDEAVAVKIEDKGQKAAIKELWYKRNGRMGWERLHSLMGETRDAQVRAACVILLDYHYHIERQKILDGKGPLMVTSSKNSYLLNKTEHYLIRKGLVVGFVLGLCFMYLLWFANKVLFEYDFIPLANWNWFAWLIAAVIVVLLLAVGYFVIIRPLEKLIDYLDNKVASYKKGFEGEDHVLDALRESLDGSCHVFRNLHFNGRKEDVDVVLVSPWGVFAIEVKNYSGHFEYSGAEFFEKRNSGLVKIGDECNPILQAKRNAVALKGFLDPEFNRNKDHAFVEPIIVWANPEIKVYRQKRNDSQALCDKEIKNWRIEDLSFELDSIRCKKQLSEKAQREIIKKLEKCYR</sequence>
<feature type="transmembrane region" description="Helical" evidence="1">
    <location>
        <begin position="205"/>
        <end position="225"/>
    </location>
</feature>
<dbReference type="InterPro" id="IPR011528">
    <property type="entry name" value="NERD"/>
</dbReference>
<reference evidence="4" key="1">
    <citation type="submission" date="2016-11" db="EMBL/GenBank/DDBJ databases">
        <authorList>
            <person name="Varghese N."/>
            <person name="Submissions S."/>
        </authorList>
    </citation>
    <scope>NUCLEOTIDE SEQUENCE [LARGE SCALE GENOMIC DNA]</scope>
    <source>
        <strain evidence="4">UWOS</strain>
    </source>
</reference>
<proteinExistence type="predicted"/>
<evidence type="ECO:0000256" key="1">
    <source>
        <dbReference type="SAM" id="Phobius"/>
    </source>
</evidence>
<keyword evidence="1" id="KW-0812">Transmembrane</keyword>
<feature type="domain" description="NERD" evidence="2">
    <location>
        <begin position="245"/>
        <end position="360"/>
    </location>
</feature>
<accession>A0A1M6V6K2</accession>
<dbReference type="PROSITE" id="PS50965">
    <property type="entry name" value="NERD"/>
    <property type="match status" value="1"/>
</dbReference>
<dbReference type="EMBL" id="FRAW01000017">
    <property type="protein sequence ID" value="SHK77099.1"/>
    <property type="molecule type" value="Genomic_DNA"/>
</dbReference>
<keyword evidence="1" id="KW-1133">Transmembrane helix</keyword>
<keyword evidence="4" id="KW-1185">Reference proteome</keyword>
<dbReference type="Pfam" id="PF08378">
    <property type="entry name" value="NERD"/>
    <property type="match status" value="1"/>
</dbReference>
<gene>
    <name evidence="3" type="ORF">SAMN05720469_11714</name>
</gene>